<evidence type="ECO:0000313" key="1">
    <source>
        <dbReference type="EMBL" id="KAJ1080803.1"/>
    </source>
</evidence>
<name>A0AAV7KX84_PLEWA</name>
<organism evidence="1 2">
    <name type="scientific">Pleurodeles waltl</name>
    <name type="common">Iberian ribbed newt</name>
    <dbReference type="NCBI Taxonomy" id="8319"/>
    <lineage>
        <taxon>Eukaryota</taxon>
        <taxon>Metazoa</taxon>
        <taxon>Chordata</taxon>
        <taxon>Craniata</taxon>
        <taxon>Vertebrata</taxon>
        <taxon>Euteleostomi</taxon>
        <taxon>Amphibia</taxon>
        <taxon>Batrachia</taxon>
        <taxon>Caudata</taxon>
        <taxon>Salamandroidea</taxon>
        <taxon>Salamandridae</taxon>
        <taxon>Pleurodelinae</taxon>
        <taxon>Pleurodeles</taxon>
    </lineage>
</organism>
<proteinExistence type="predicted"/>
<keyword evidence="2" id="KW-1185">Reference proteome</keyword>
<gene>
    <name evidence="1" type="ORF">NDU88_000992</name>
</gene>
<accession>A0AAV7KX84</accession>
<evidence type="ECO:0000313" key="2">
    <source>
        <dbReference type="Proteomes" id="UP001066276"/>
    </source>
</evidence>
<feature type="non-terminal residue" evidence="1">
    <location>
        <position position="66"/>
    </location>
</feature>
<dbReference type="EMBL" id="JANPWB010000016">
    <property type="protein sequence ID" value="KAJ1080803.1"/>
    <property type="molecule type" value="Genomic_DNA"/>
</dbReference>
<sequence length="66" mass="6873">MSRALGEEGASHSPPPIHRSALALVTWERDVRGGLLSTPGAAVPSLPSCGARDLGGHCYSWLDHAP</sequence>
<protein>
    <submittedName>
        <fullName evidence="1">Uncharacterized protein</fullName>
    </submittedName>
</protein>
<comment type="caution">
    <text evidence="1">The sequence shown here is derived from an EMBL/GenBank/DDBJ whole genome shotgun (WGS) entry which is preliminary data.</text>
</comment>
<dbReference type="Proteomes" id="UP001066276">
    <property type="component" value="Chromosome 12"/>
</dbReference>
<reference evidence="1" key="1">
    <citation type="journal article" date="2022" name="bioRxiv">
        <title>Sequencing and chromosome-scale assembly of the giantPleurodeles waltlgenome.</title>
        <authorList>
            <person name="Brown T."/>
            <person name="Elewa A."/>
            <person name="Iarovenko S."/>
            <person name="Subramanian E."/>
            <person name="Araus A.J."/>
            <person name="Petzold A."/>
            <person name="Susuki M."/>
            <person name="Suzuki K.-i.T."/>
            <person name="Hayashi T."/>
            <person name="Toyoda A."/>
            <person name="Oliveira C."/>
            <person name="Osipova E."/>
            <person name="Leigh N.D."/>
            <person name="Simon A."/>
            <person name="Yun M.H."/>
        </authorList>
    </citation>
    <scope>NUCLEOTIDE SEQUENCE</scope>
    <source>
        <strain evidence="1">20211129_DDA</strain>
        <tissue evidence="1">Liver</tissue>
    </source>
</reference>
<dbReference type="AlphaFoldDB" id="A0AAV7KX84"/>